<sequence>MRSSFRSSVVLLVDLRKHAELITSRTKNVHIKGLRHWRLLRSSFQLLSGW</sequence>
<organism evidence="1">
    <name type="scientific">Setaria italica</name>
    <name type="common">Foxtail millet</name>
    <name type="synonym">Panicum italicum</name>
    <dbReference type="NCBI Taxonomy" id="4555"/>
    <lineage>
        <taxon>Eukaryota</taxon>
        <taxon>Viridiplantae</taxon>
        <taxon>Streptophyta</taxon>
        <taxon>Embryophyta</taxon>
        <taxon>Tracheophyta</taxon>
        <taxon>Spermatophyta</taxon>
        <taxon>Magnoliopsida</taxon>
        <taxon>Liliopsida</taxon>
        <taxon>Poales</taxon>
        <taxon>Poaceae</taxon>
        <taxon>PACMAD clade</taxon>
        <taxon>Panicoideae</taxon>
        <taxon>Panicodae</taxon>
        <taxon>Paniceae</taxon>
        <taxon>Cenchrinae</taxon>
        <taxon>Setaria</taxon>
    </lineage>
</organism>
<accession>A0A368RND8</accession>
<evidence type="ECO:0000313" key="1">
    <source>
        <dbReference type="EMBL" id="RCV31672.1"/>
    </source>
</evidence>
<proteinExistence type="predicted"/>
<reference evidence="1" key="1">
    <citation type="journal article" date="2012" name="Nat. Biotechnol.">
        <title>Reference genome sequence of the model plant Setaria.</title>
        <authorList>
            <person name="Bennetzen J.L."/>
            <person name="Schmutz J."/>
            <person name="Wang H."/>
            <person name="Percifield R."/>
            <person name="Hawkins J."/>
            <person name="Pontaroli A.C."/>
            <person name="Estep M."/>
            <person name="Feng L."/>
            <person name="Vaughn J.N."/>
            <person name="Grimwood J."/>
            <person name="Jenkins J."/>
            <person name="Barry K."/>
            <person name="Lindquist E."/>
            <person name="Hellsten U."/>
            <person name="Deshpande S."/>
            <person name="Wang X."/>
            <person name="Wu X."/>
            <person name="Mitros T."/>
            <person name="Triplett J."/>
            <person name="Yang X."/>
            <person name="Ye C.Y."/>
            <person name="Mauro-Herrera M."/>
            <person name="Wang L."/>
            <person name="Li P."/>
            <person name="Sharma M."/>
            <person name="Sharma R."/>
            <person name="Ronald P.C."/>
            <person name="Panaud O."/>
            <person name="Kellogg E.A."/>
            <person name="Brutnell T.P."/>
            <person name="Doust A.N."/>
            <person name="Tuskan G.A."/>
            <person name="Rokhsar D."/>
            <person name="Devos K.M."/>
        </authorList>
    </citation>
    <scope>NUCLEOTIDE SEQUENCE [LARGE SCALE GENOMIC DNA]</scope>
    <source>
        <strain evidence="1">Yugu1</strain>
    </source>
</reference>
<dbReference type="EMBL" id="CM003533">
    <property type="protein sequence ID" value="RCV31672.1"/>
    <property type="molecule type" value="Genomic_DNA"/>
</dbReference>
<name>A0A368RND8_SETIT</name>
<gene>
    <name evidence="1" type="ORF">SETIT_6G197100v2</name>
</gene>
<reference evidence="1" key="2">
    <citation type="submission" date="2015-07" db="EMBL/GenBank/DDBJ databases">
        <authorList>
            <person name="Noorani M."/>
        </authorList>
    </citation>
    <scope>NUCLEOTIDE SEQUENCE</scope>
    <source>
        <strain evidence="1">Yugu1</strain>
    </source>
</reference>
<dbReference type="AlphaFoldDB" id="A0A368RND8"/>
<protein>
    <submittedName>
        <fullName evidence="1">Uncharacterized protein</fullName>
    </submittedName>
</protein>